<dbReference type="GO" id="GO:0048029">
    <property type="term" value="F:monosaccharide binding"/>
    <property type="evidence" value="ECO:0007669"/>
    <property type="project" value="TreeGrafter"/>
</dbReference>
<keyword evidence="5" id="KW-0479">Metal-binding</keyword>
<protein>
    <recommendedName>
        <fullName evidence="10">Phosphofructokinase domain-containing protein</fullName>
    </recommendedName>
</protein>
<keyword evidence="8" id="KW-0324">Glycolysis</keyword>
<dbReference type="OrthoDB" id="5869093at2759"/>
<dbReference type="AlphaFoldDB" id="A0A0B1S2A1"/>
<evidence type="ECO:0000256" key="9">
    <source>
        <dbReference type="ARBA" id="ARBA00048070"/>
    </source>
</evidence>
<dbReference type="SUPFAM" id="SSF53784">
    <property type="entry name" value="Phosphofructokinase"/>
    <property type="match status" value="1"/>
</dbReference>
<evidence type="ECO:0000256" key="4">
    <source>
        <dbReference type="ARBA" id="ARBA00022679"/>
    </source>
</evidence>
<evidence type="ECO:0000256" key="2">
    <source>
        <dbReference type="ARBA" id="ARBA00004679"/>
    </source>
</evidence>
<evidence type="ECO:0000256" key="7">
    <source>
        <dbReference type="ARBA" id="ARBA00022842"/>
    </source>
</evidence>
<evidence type="ECO:0000259" key="10">
    <source>
        <dbReference type="Pfam" id="PF00365"/>
    </source>
</evidence>
<dbReference type="GO" id="GO:0046872">
    <property type="term" value="F:metal ion binding"/>
    <property type="evidence" value="ECO:0007669"/>
    <property type="project" value="UniProtKB-KW"/>
</dbReference>
<keyword evidence="6" id="KW-0418">Kinase</keyword>
<dbReference type="EMBL" id="KN610845">
    <property type="protein sequence ID" value="KHJ77355.1"/>
    <property type="molecule type" value="Genomic_DNA"/>
</dbReference>
<dbReference type="InterPro" id="IPR022953">
    <property type="entry name" value="ATP_PFK"/>
</dbReference>
<comment type="catalytic activity">
    <reaction evidence="9">
        <text>beta-D-fructose 6-phosphate + ATP = beta-D-fructose 1,6-bisphosphate + ADP + H(+)</text>
        <dbReference type="Rhea" id="RHEA:16109"/>
        <dbReference type="ChEBI" id="CHEBI:15378"/>
        <dbReference type="ChEBI" id="CHEBI:30616"/>
        <dbReference type="ChEBI" id="CHEBI:32966"/>
        <dbReference type="ChEBI" id="CHEBI:57634"/>
        <dbReference type="ChEBI" id="CHEBI:456216"/>
        <dbReference type="EC" id="2.7.1.11"/>
    </reaction>
</comment>
<dbReference type="GO" id="GO:0005945">
    <property type="term" value="C:6-phosphofructokinase complex"/>
    <property type="evidence" value="ECO:0007669"/>
    <property type="project" value="TreeGrafter"/>
</dbReference>
<dbReference type="PANTHER" id="PTHR13697">
    <property type="entry name" value="PHOSPHOFRUCTOKINASE"/>
    <property type="match status" value="1"/>
</dbReference>
<evidence type="ECO:0000256" key="5">
    <source>
        <dbReference type="ARBA" id="ARBA00022723"/>
    </source>
</evidence>
<dbReference type="UniPathway" id="UPA00109">
    <property type="reaction ID" value="UER00182"/>
</dbReference>
<organism evidence="11 12">
    <name type="scientific">Oesophagostomum dentatum</name>
    <name type="common">Nodular worm</name>
    <dbReference type="NCBI Taxonomy" id="61180"/>
    <lineage>
        <taxon>Eukaryota</taxon>
        <taxon>Metazoa</taxon>
        <taxon>Ecdysozoa</taxon>
        <taxon>Nematoda</taxon>
        <taxon>Chromadorea</taxon>
        <taxon>Rhabditida</taxon>
        <taxon>Rhabditina</taxon>
        <taxon>Rhabditomorpha</taxon>
        <taxon>Strongyloidea</taxon>
        <taxon>Strongylidae</taxon>
        <taxon>Oesophagostomum</taxon>
    </lineage>
</organism>
<dbReference type="Proteomes" id="UP000053660">
    <property type="component" value="Unassembled WGS sequence"/>
</dbReference>
<dbReference type="GO" id="GO:0003872">
    <property type="term" value="F:6-phosphofructokinase activity"/>
    <property type="evidence" value="ECO:0007669"/>
    <property type="project" value="UniProtKB-EC"/>
</dbReference>
<comment type="cofactor">
    <cofactor evidence="1">
        <name>Mg(2+)</name>
        <dbReference type="ChEBI" id="CHEBI:18420"/>
    </cofactor>
</comment>
<evidence type="ECO:0000313" key="11">
    <source>
        <dbReference type="EMBL" id="KHJ77355.1"/>
    </source>
</evidence>
<dbReference type="GO" id="GO:0042802">
    <property type="term" value="F:identical protein binding"/>
    <property type="evidence" value="ECO:0007669"/>
    <property type="project" value="TreeGrafter"/>
</dbReference>
<proteinExistence type="predicted"/>
<dbReference type="PRINTS" id="PR00476">
    <property type="entry name" value="PHFRCTKINASE"/>
</dbReference>
<evidence type="ECO:0000256" key="8">
    <source>
        <dbReference type="ARBA" id="ARBA00023152"/>
    </source>
</evidence>
<dbReference type="GO" id="GO:0061621">
    <property type="term" value="P:canonical glycolysis"/>
    <property type="evidence" value="ECO:0007669"/>
    <property type="project" value="TreeGrafter"/>
</dbReference>
<dbReference type="PANTHER" id="PTHR13697:SF8">
    <property type="entry name" value="ATP-DEPENDENT 6-PHOSPHOFRUCTOKINASE 2"/>
    <property type="match status" value="1"/>
</dbReference>
<reference evidence="11 12" key="1">
    <citation type="submission" date="2014-03" db="EMBL/GenBank/DDBJ databases">
        <title>Draft genome of the hookworm Oesophagostomum dentatum.</title>
        <authorList>
            <person name="Mitreva M."/>
        </authorList>
    </citation>
    <scope>NUCLEOTIDE SEQUENCE [LARGE SCALE GENOMIC DNA]</scope>
    <source>
        <strain evidence="11 12">OD-Hann</strain>
    </source>
</reference>
<dbReference type="GO" id="GO:0016208">
    <property type="term" value="F:AMP binding"/>
    <property type="evidence" value="ECO:0007669"/>
    <property type="project" value="TreeGrafter"/>
</dbReference>
<keyword evidence="7" id="KW-0460">Magnesium</keyword>
<sequence length="183" mass="20254">MGEKSGYLAAMAALATGADRAIVSQENFTENDVKQIVKDAIAKVNEGLSHYTIVKSEGTSEQWSCKRLKDAIKELDKENQLSVRIDVLCHAQEGGSPSAFDRQMGLRKAIYAFQGFMNPRKMGDSDCCVLGLVGRTLKFSPVSELVKEVCFPHRLPLKQWWIPLIPLIGALSEVKDAIDEEKV</sequence>
<keyword evidence="12" id="KW-1185">Reference proteome</keyword>
<evidence type="ECO:0000256" key="6">
    <source>
        <dbReference type="ARBA" id="ARBA00022777"/>
    </source>
</evidence>
<dbReference type="Gene3D" id="3.40.50.460">
    <property type="entry name" value="Phosphofructokinase domain"/>
    <property type="match status" value="1"/>
</dbReference>
<evidence type="ECO:0000256" key="1">
    <source>
        <dbReference type="ARBA" id="ARBA00001946"/>
    </source>
</evidence>
<evidence type="ECO:0000313" key="12">
    <source>
        <dbReference type="Proteomes" id="UP000053660"/>
    </source>
</evidence>
<dbReference type="GO" id="GO:0030388">
    <property type="term" value="P:fructose 1,6-bisphosphate metabolic process"/>
    <property type="evidence" value="ECO:0007669"/>
    <property type="project" value="TreeGrafter"/>
</dbReference>
<feature type="domain" description="Phosphofructokinase" evidence="10">
    <location>
        <begin position="1"/>
        <end position="114"/>
    </location>
</feature>
<dbReference type="GO" id="GO:0005524">
    <property type="term" value="F:ATP binding"/>
    <property type="evidence" value="ECO:0007669"/>
    <property type="project" value="TreeGrafter"/>
</dbReference>
<name>A0A0B1S2A1_OESDE</name>
<dbReference type="Pfam" id="PF00365">
    <property type="entry name" value="PFK"/>
    <property type="match status" value="1"/>
</dbReference>
<evidence type="ECO:0000256" key="3">
    <source>
        <dbReference type="ARBA" id="ARBA00022490"/>
    </source>
</evidence>
<dbReference type="GO" id="GO:0006002">
    <property type="term" value="P:fructose 6-phosphate metabolic process"/>
    <property type="evidence" value="ECO:0007669"/>
    <property type="project" value="InterPro"/>
</dbReference>
<dbReference type="InterPro" id="IPR000023">
    <property type="entry name" value="Phosphofructokinase_dom"/>
</dbReference>
<gene>
    <name evidence="11" type="ORF">OESDEN_23025</name>
</gene>
<dbReference type="InterPro" id="IPR035966">
    <property type="entry name" value="PKF_sf"/>
</dbReference>
<dbReference type="GO" id="GO:0070095">
    <property type="term" value="F:fructose-6-phosphate binding"/>
    <property type="evidence" value="ECO:0007669"/>
    <property type="project" value="TreeGrafter"/>
</dbReference>
<accession>A0A0B1S2A1</accession>
<comment type="pathway">
    <text evidence="2">Carbohydrate degradation; glycolysis; D-glyceraldehyde 3-phosphate and glycerone phosphate from D-glucose: step 3/4.</text>
</comment>
<keyword evidence="4" id="KW-0808">Transferase</keyword>
<keyword evidence="3" id="KW-0963">Cytoplasm</keyword>